<evidence type="ECO:0008006" key="5">
    <source>
        <dbReference type="Google" id="ProtNLM"/>
    </source>
</evidence>
<organism evidence="3 4">
    <name type="scientific">Sinomonas atrocyanea</name>
    <dbReference type="NCBI Taxonomy" id="37927"/>
    <lineage>
        <taxon>Bacteria</taxon>
        <taxon>Bacillati</taxon>
        <taxon>Actinomycetota</taxon>
        <taxon>Actinomycetes</taxon>
        <taxon>Micrococcales</taxon>
        <taxon>Micrococcaceae</taxon>
        <taxon>Sinomonas</taxon>
    </lineage>
</organism>
<feature type="compositionally biased region" description="Low complexity" evidence="1">
    <location>
        <begin position="39"/>
        <end position="49"/>
    </location>
</feature>
<keyword evidence="2" id="KW-0732">Signal</keyword>
<evidence type="ECO:0000256" key="1">
    <source>
        <dbReference type="SAM" id="MobiDB-lite"/>
    </source>
</evidence>
<evidence type="ECO:0000313" key="4">
    <source>
        <dbReference type="Proteomes" id="UP000070134"/>
    </source>
</evidence>
<dbReference type="RefSeq" id="WP_066495440.1">
    <property type="nucleotide sequence ID" value="NZ_BJMO01000012.1"/>
</dbReference>
<feature type="region of interest" description="Disordered" evidence="1">
    <location>
        <begin position="39"/>
        <end position="58"/>
    </location>
</feature>
<dbReference type="STRING" id="37927.SA2016_0759"/>
<dbReference type="Proteomes" id="UP000070134">
    <property type="component" value="Chromosome"/>
</dbReference>
<dbReference type="KEGG" id="satk:SA2016_0759"/>
<protein>
    <recommendedName>
        <fullName evidence="5">HNH endonuclease</fullName>
    </recommendedName>
</protein>
<dbReference type="EMBL" id="CP014518">
    <property type="protein sequence ID" value="AMM31449.1"/>
    <property type="molecule type" value="Genomic_DNA"/>
</dbReference>
<dbReference type="OrthoDB" id="163358at2"/>
<sequence precursor="true">MNAFRLLASAAAAAALAAATAACSAASLGTAIADGRSAASASAQPSQPADPGQVKEVHSPSRVTVDEQLPAGHCRARAVDAAAGKYLPDHACTPGAVDPAVTQATIDSTICRAGYTASVRPSSAAMAQVKAESLREYGESASATTEYDHLVSLELGGANSVSNLWPEPNRTGATGTTNPKDAVENALHRAVCAHTVTLAAAQTAIAHDWTTALHVLGL</sequence>
<evidence type="ECO:0000313" key="3">
    <source>
        <dbReference type="EMBL" id="AMM31449.1"/>
    </source>
</evidence>
<proteinExistence type="predicted"/>
<dbReference type="PATRIC" id="fig|37927.3.peg.779"/>
<keyword evidence="4" id="KW-1185">Reference proteome</keyword>
<dbReference type="AlphaFoldDB" id="A0A126ZW91"/>
<name>A0A126ZW91_9MICC</name>
<gene>
    <name evidence="3" type="ORF">SA2016_0759</name>
</gene>
<evidence type="ECO:0000256" key="2">
    <source>
        <dbReference type="SAM" id="SignalP"/>
    </source>
</evidence>
<reference evidence="3 4" key="1">
    <citation type="submission" date="2016-02" db="EMBL/GenBank/DDBJ databases">
        <title>Complete genome of Sinomonas atrocyanea KCTC 3377.</title>
        <authorList>
            <person name="Kim K.M."/>
        </authorList>
    </citation>
    <scope>NUCLEOTIDE SEQUENCE [LARGE SCALE GENOMIC DNA]</scope>
    <source>
        <strain evidence="3 4">KCTC 3377</strain>
    </source>
</reference>
<feature type="chain" id="PRO_5039189160" description="HNH endonuclease" evidence="2">
    <location>
        <begin position="26"/>
        <end position="218"/>
    </location>
</feature>
<feature type="signal peptide" evidence="2">
    <location>
        <begin position="1"/>
        <end position="25"/>
    </location>
</feature>
<accession>A0A126ZW91</accession>
<dbReference type="PROSITE" id="PS51257">
    <property type="entry name" value="PROKAR_LIPOPROTEIN"/>
    <property type="match status" value="1"/>
</dbReference>